<accession>A0A246RNZ1</accession>
<proteinExistence type="predicted"/>
<evidence type="ECO:0008006" key="4">
    <source>
        <dbReference type="Google" id="ProtNLM"/>
    </source>
</evidence>
<feature type="signal peptide" evidence="1">
    <location>
        <begin position="1"/>
        <end position="31"/>
    </location>
</feature>
<comment type="caution">
    <text evidence="2">The sequence shown here is derived from an EMBL/GenBank/DDBJ whole genome shotgun (WGS) entry which is preliminary data.</text>
</comment>
<dbReference type="EMBL" id="MZMV01000019">
    <property type="protein sequence ID" value="OWV07883.1"/>
    <property type="molecule type" value="Genomic_DNA"/>
</dbReference>
<dbReference type="Pfam" id="PF19410">
    <property type="entry name" value="DUF5980"/>
    <property type="match status" value="1"/>
</dbReference>
<keyword evidence="1" id="KW-0732">Signal</keyword>
<reference evidence="2 3" key="1">
    <citation type="submission" date="2017-03" db="EMBL/GenBank/DDBJ databases">
        <title>Whole genome sequence of Micromonospora wenchangensis, isolated from mangrove soil.</title>
        <authorList>
            <person name="Yang H."/>
        </authorList>
    </citation>
    <scope>NUCLEOTIDE SEQUENCE [LARGE SCALE GENOMIC DNA]</scope>
    <source>
        <strain evidence="2 3">CCTCC AA 2012002</strain>
    </source>
</reference>
<dbReference type="Proteomes" id="UP000197174">
    <property type="component" value="Unassembled WGS sequence"/>
</dbReference>
<keyword evidence="3" id="KW-1185">Reference proteome</keyword>
<gene>
    <name evidence="2" type="ORF">B5D80_13895</name>
</gene>
<protein>
    <recommendedName>
        <fullName evidence="4">Secreted protein</fullName>
    </recommendedName>
</protein>
<evidence type="ECO:0000313" key="2">
    <source>
        <dbReference type="EMBL" id="OWV07883.1"/>
    </source>
</evidence>
<evidence type="ECO:0000256" key="1">
    <source>
        <dbReference type="SAM" id="SignalP"/>
    </source>
</evidence>
<sequence>MMKFPRTARRITAPLLAAMLLALAGGSPATASPAPVTSSTWTLTDLPQRICATPDDPRALYFFVVLDGTWTTTITAGYTGMPAGTEVYSPQSTPPGSGDGHVVQILAAFRLHSAPIGHYVPLLQASDGTVTQSVPVTLDIQSSC</sequence>
<evidence type="ECO:0000313" key="3">
    <source>
        <dbReference type="Proteomes" id="UP000197174"/>
    </source>
</evidence>
<dbReference type="InterPro" id="IPR046023">
    <property type="entry name" value="DUF5980"/>
</dbReference>
<name>A0A246RNZ1_9ACTN</name>
<organism evidence="2 3">
    <name type="scientific">Micromonospora wenchangensis</name>
    <dbReference type="NCBI Taxonomy" id="1185415"/>
    <lineage>
        <taxon>Bacteria</taxon>
        <taxon>Bacillati</taxon>
        <taxon>Actinomycetota</taxon>
        <taxon>Actinomycetes</taxon>
        <taxon>Micromonosporales</taxon>
        <taxon>Micromonosporaceae</taxon>
        <taxon>Micromonospora</taxon>
    </lineage>
</organism>
<dbReference type="AlphaFoldDB" id="A0A246RNZ1"/>
<feature type="chain" id="PRO_5013032481" description="Secreted protein" evidence="1">
    <location>
        <begin position="32"/>
        <end position="144"/>
    </location>
</feature>